<name>A0ABX8TFW1_9CAUL</name>
<organism evidence="1 2">
    <name type="scientific">Brevundimonas nasdae</name>
    <dbReference type="NCBI Taxonomy" id="172043"/>
    <lineage>
        <taxon>Bacteria</taxon>
        <taxon>Pseudomonadati</taxon>
        <taxon>Pseudomonadota</taxon>
        <taxon>Alphaproteobacteria</taxon>
        <taxon>Caulobacterales</taxon>
        <taxon>Caulobacteraceae</taxon>
        <taxon>Brevundimonas</taxon>
    </lineage>
</organism>
<dbReference type="GeneID" id="94375601"/>
<dbReference type="RefSeq" id="WP_219354645.1">
    <property type="nucleotide sequence ID" value="NZ_CP080034.1"/>
</dbReference>
<accession>A0ABX8TFW1</accession>
<dbReference type="InterPro" id="IPR050816">
    <property type="entry name" value="Flavin-dep_Halogenase_NPB"/>
</dbReference>
<evidence type="ECO:0000313" key="1">
    <source>
        <dbReference type="EMBL" id="QYC08972.1"/>
    </source>
</evidence>
<keyword evidence="2" id="KW-1185">Reference proteome</keyword>
<proteinExistence type="predicted"/>
<protein>
    <submittedName>
        <fullName evidence="1">Tryptophan 7-halogenase</fullName>
    </submittedName>
</protein>
<reference evidence="1 2" key="1">
    <citation type="submission" date="2021-07" db="EMBL/GenBank/DDBJ databases">
        <title>Isolation and characterization of bacteria from a gold mining with a capacity of golden bioaccumulation.</title>
        <authorList>
            <person name="Yang X.J."/>
        </authorList>
    </citation>
    <scope>NUCLEOTIDE SEQUENCE [LARGE SCALE GENOMIC DNA]</scope>
    <source>
        <strain evidence="1 2">Au29</strain>
    </source>
</reference>
<dbReference type="InterPro" id="IPR033856">
    <property type="entry name" value="Trp_halogen"/>
</dbReference>
<dbReference type="PANTHER" id="PTHR43747:SF4">
    <property type="entry name" value="FLAVIN-DEPENDENT TRYPTOPHAN HALOGENASE"/>
    <property type="match status" value="1"/>
</dbReference>
<dbReference type="PANTHER" id="PTHR43747">
    <property type="entry name" value="FAD-BINDING PROTEIN"/>
    <property type="match status" value="1"/>
</dbReference>
<dbReference type="InterPro" id="IPR006905">
    <property type="entry name" value="Flavin_halogenase"/>
</dbReference>
<dbReference type="EMBL" id="CP080034">
    <property type="protein sequence ID" value="QYC08972.1"/>
    <property type="molecule type" value="Genomic_DNA"/>
</dbReference>
<sequence>MDDPRRPIKKICIVGGGSAGWIAAALLSEHFKGKVAEIELVESDDIGIVGVGESTIPPFLQMLTRLGINEQEFLQEVQGSFKLGILFKDWKLKGEEYIHPFGYFGVPVELGDLYQVWLRARAEGYTRGLQEFAAASVMLNEDRFTLPFKAPRTPIASASYAVHIDARKMARYLRRFSEARGVTRTEGIVENVTQHPNGFVESVILKDGRRIEADFFIDCTGFRALLINKTLGVGYHDWSQWLLSNRAVALQVTNPTPPGPYTLAHAQDAGWCWRIPLQQRSGVGYVFCDRYCSDDEALATLLKQADGEPVVDPWIIPFKTGMREKLWDKNVLSLGLAGGFIEPLESTALHLIYRGMDFFLRFMPDADCDPVLITEYNQRMTQDYEEIRDFVIMHYAMTQREDNAYWREIRNMEMPESLSSKIDLFKVNGTIREGVDLMFRSVSWQSVLEGMGVKPRAYHPLTDRIDFTDMPRYLDQGAAAIRHAVLGLPTHGDFLRDHCTAPSPEWLAPV</sequence>
<dbReference type="Proteomes" id="UP000824334">
    <property type="component" value="Chromosome"/>
</dbReference>
<evidence type="ECO:0000313" key="2">
    <source>
        <dbReference type="Proteomes" id="UP000824334"/>
    </source>
</evidence>
<dbReference type="Pfam" id="PF04820">
    <property type="entry name" value="Trp_halogenase"/>
    <property type="match status" value="1"/>
</dbReference>
<gene>
    <name evidence="1" type="ORF">KWG56_10000</name>
</gene>
<dbReference type="PIRSF" id="PIRSF011396">
    <property type="entry name" value="Trp_halogenase"/>
    <property type="match status" value="1"/>
</dbReference>